<feature type="region of interest" description="Disordered" evidence="8">
    <location>
        <begin position="1"/>
        <end position="67"/>
    </location>
</feature>
<feature type="compositionally biased region" description="Acidic residues" evidence="8">
    <location>
        <begin position="55"/>
        <end position="64"/>
    </location>
</feature>
<dbReference type="CDD" id="cd12263">
    <property type="entry name" value="RRM_ABT1_like"/>
    <property type="match status" value="1"/>
</dbReference>
<comment type="caution">
    <text evidence="10">The sequence shown here is derived from an EMBL/GenBank/DDBJ whole genome shotgun (WGS) entry which is preliminary data.</text>
</comment>
<dbReference type="PROSITE" id="PS50102">
    <property type="entry name" value="RRM"/>
    <property type="match status" value="1"/>
</dbReference>
<evidence type="ECO:0000256" key="7">
    <source>
        <dbReference type="PROSITE-ProRule" id="PRU00176"/>
    </source>
</evidence>
<dbReference type="EMBL" id="JAPUFD010000003">
    <property type="protein sequence ID" value="MDI1486336.1"/>
    <property type="molecule type" value="Genomic_DNA"/>
</dbReference>
<evidence type="ECO:0000256" key="2">
    <source>
        <dbReference type="ARBA" id="ARBA00005819"/>
    </source>
</evidence>
<comment type="subcellular location">
    <subcellularLocation>
        <location evidence="1">Nucleus</location>
        <location evidence="1">Nucleolus</location>
    </subcellularLocation>
</comment>
<sequence length="322" mass="36499">MAPLQRNQYLNTGSDDESDAQSDGLFDVQDSRTAGLGERRTKRRKLSHSSSGSEQGDEIAEQEVFDDHGAVITAGPLSKEAETPDPTLETSTISKIPKKSAASKKKKPGVIYLSRLPPYLKPQTLRHLFSIHGPITNLFLTPEPPATYHNRVHIHHGNRKRQYTDGWIEFAHKRHAKACVDALNGRTTAEGLGAGGMGARKKGRWYRDDVWSLKYLKGFTWSDLMQSARGEEREREEKVRVGVQREKRERQAFLTGVQSTKVEETRKRKKRKRDEAGGHGDQGQDKALDHEQKGFRQTQVQRKEPKALEQPDEVKRVLSKIF</sequence>
<feature type="region of interest" description="Disordered" evidence="8">
    <location>
        <begin position="250"/>
        <end position="322"/>
    </location>
</feature>
<evidence type="ECO:0000256" key="6">
    <source>
        <dbReference type="ARBA" id="ARBA00032634"/>
    </source>
</evidence>
<dbReference type="SUPFAM" id="SSF54928">
    <property type="entry name" value="RNA-binding domain, RBD"/>
    <property type="match status" value="1"/>
</dbReference>
<dbReference type="GO" id="GO:0000472">
    <property type="term" value="P:endonucleolytic cleavage to generate mature 5'-end of SSU-rRNA from (SSU-rRNA, 5.8S rRNA, LSU-rRNA)"/>
    <property type="evidence" value="ECO:0007669"/>
    <property type="project" value="TreeGrafter"/>
</dbReference>
<dbReference type="GO" id="GO:0034462">
    <property type="term" value="P:small-subunit processome assembly"/>
    <property type="evidence" value="ECO:0007669"/>
    <property type="project" value="TreeGrafter"/>
</dbReference>
<evidence type="ECO:0000256" key="8">
    <source>
        <dbReference type="SAM" id="MobiDB-lite"/>
    </source>
</evidence>
<dbReference type="PANTHER" id="PTHR12311">
    <property type="entry name" value="ACTIVATOR OF BASAL TRANSCRIPTION 1"/>
    <property type="match status" value="1"/>
</dbReference>
<feature type="compositionally biased region" description="Polar residues" evidence="8">
    <location>
        <begin position="1"/>
        <end position="13"/>
    </location>
</feature>
<organism evidence="10 11">
    <name type="scientific">Ramalina farinacea</name>
    <dbReference type="NCBI Taxonomy" id="258253"/>
    <lineage>
        <taxon>Eukaryota</taxon>
        <taxon>Fungi</taxon>
        <taxon>Dikarya</taxon>
        <taxon>Ascomycota</taxon>
        <taxon>Pezizomycotina</taxon>
        <taxon>Lecanoromycetes</taxon>
        <taxon>OSLEUM clade</taxon>
        <taxon>Lecanoromycetidae</taxon>
        <taxon>Lecanorales</taxon>
        <taxon>Lecanorineae</taxon>
        <taxon>Ramalinaceae</taxon>
        <taxon>Ramalina</taxon>
    </lineage>
</organism>
<dbReference type="GO" id="GO:0003723">
    <property type="term" value="F:RNA binding"/>
    <property type="evidence" value="ECO:0007669"/>
    <property type="project" value="UniProtKB-UniRule"/>
</dbReference>
<dbReference type="InterPro" id="IPR034353">
    <property type="entry name" value="ABT1/ESF2_RRM"/>
</dbReference>
<dbReference type="InterPro" id="IPR035979">
    <property type="entry name" value="RBD_domain_sf"/>
</dbReference>
<evidence type="ECO:0000256" key="4">
    <source>
        <dbReference type="ARBA" id="ARBA00023242"/>
    </source>
</evidence>
<feature type="compositionally biased region" description="Basic and acidic residues" evidence="8">
    <location>
        <begin position="301"/>
        <end position="316"/>
    </location>
</feature>
<dbReference type="InterPro" id="IPR039119">
    <property type="entry name" value="ABT1/Esf2"/>
</dbReference>
<dbReference type="Proteomes" id="UP001161017">
    <property type="component" value="Unassembled WGS sequence"/>
</dbReference>
<feature type="compositionally biased region" description="Basic and acidic residues" evidence="8">
    <location>
        <begin position="273"/>
        <end position="294"/>
    </location>
</feature>
<proteinExistence type="inferred from homology"/>
<dbReference type="InterPro" id="IPR012677">
    <property type="entry name" value="Nucleotide-bd_a/b_plait_sf"/>
</dbReference>
<protein>
    <recommendedName>
        <fullName evidence="6">18S rRNA factor 2</fullName>
    </recommendedName>
</protein>
<comment type="function">
    <text evidence="5">Involved in the small subunit (SSU) processome assembly and function, and in the 18S rRNA synthesis. Required for the early cleavages at sites A0, A1 and A2.</text>
</comment>
<dbReference type="GO" id="GO:0000480">
    <property type="term" value="P:endonucleolytic cleavage in 5'-ETS of tricistronic rRNA transcript (SSU-rRNA, 5.8S rRNA, LSU-rRNA)"/>
    <property type="evidence" value="ECO:0007669"/>
    <property type="project" value="TreeGrafter"/>
</dbReference>
<dbReference type="PANTHER" id="PTHR12311:SF7">
    <property type="entry name" value="ACTIVATOR OF BASAL TRANSCRIPTION 1"/>
    <property type="match status" value="1"/>
</dbReference>
<dbReference type="InterPro" id="IPR000504">
    <property type="entry name" value="RRM_dom"/>
</dbReference>
<gene>
    <name evidence="10" type="primary">ESF2</name>
    <name evidence="10" type="ORF">OHK93_005563</name>
</gene>
<reference evidence="10" key="1">
    <citation type="journal article" date="2023" name="Genome Biol. Evol.">
        <title>First Whole Genome Sequence and Flow Cytometry Genome Size Data for the Lichen-Forming Fungus Ramalina farinacea (Ascomycota).</title>
        <authorList>
            <person name="Llewellyn T."/>
            <person name="Mian S."/>
            <person name="Hill R."/>
            <person name="Leitch I.J."/>
            <person name="Gaya E."/>
        </authorList>
    </citation>
    <scope>NUCLEOTIDE SEQUENCE</scope>
    <source>
        <strain evidence="10">LIQ254RAFAR</strain>
    </source>
</reference>
<keyword evidence="4" id="KW-0539">Nucleus</keyword>
<feature type="domain" description="RRM" evidence="9">
    <location>
        <begin position="109"/>
        <end position="191"/>
    </location>
</feature>
<dbReference type="Gene3D" id="3.30.70.330">
    <property type="match status" value="1"/>
</dbReference>
<evidence type="ECO:0000256" key="1">
    <source>
        <dbReference type="ARBA" id="ARBA00004604"/>
    </source>
</evidence>
<evidence type="ECO:0000259" key="9">
    <source>
        <dbReference type="PROSITE" id="PS50102"/>
    </source>
</evidence>
<name>A0AA43QGX1_9LECA</name>
<evidence type="ECO:0000256" key="5">
    <source>
        <dbReference type="ARBA" id="ARBA00025024"/>
    </source>
</evidence>
<evidence type="ECO:0000313" key="11">
    <source>
        <dbReference type="Proteomes" id="UP001161017"/>
    </source>
</evidence>
<dbReference type="AlphaFoldDB" id="A0AA43QGX1"/>
<evidence type="ECO:0000256" key="3">
    <source>
        <dbReference type="ARBA" id="ARBA00022884"/>
    </source>
</evidence>
<evidence type="ECO:0000313" key="10">
    <source>
        <dbReference type="EMBL" id="MDI1486336.1"/>
    </source>
</evidence>
<comment type="similarity">
    <text evidence="2">Belongs to the ESF2/ABP1 family.</text>
</comment>
<keyword evidence="11" id="KW-1185">Reference proteome</keyword>
<keyword evidence="3 7" id="KW-0694">RNA-binding</keyword>
<dbReference type="GO" id="GO:0005730">
    <property type="term" value="C:nucleolus"/>
    <property type="evidence" value="ECO:0007669"/>
    <property type="project" value="UniProtKB-SubCell"/>
</dbReference>
<accession>A0AA43QGX1</accession>
<dbReference type="GO" id="GO:0000447">
    <property type="term" value="P:endonucleolytic cleavage in ITS1 to separate SSU-rRNA from 5.8S rRNA and LSU-rRNA from tricistronic rRNA transcript (SSU-rRNA, 5.8S rRNA, LSU-rRNA)"/>
    <property type="evidence" value="ECO:0007669"/>
    <property type="project" value="TreeGrafter"/>
</dbReference>